<dbReference type="OrthoDB" id="1665532at2"/>
<evidence type="ECO:0000313" key="2">
    <source>
        <dbReference type="Proteomes" id="UP000184404"/>
    </source>
</evidence>
<gene>
    <name evidence="1" type="ORF">SAMN02745190_00313</name>
</gene>
<dbReference type="STRING" id="1123243.SAMN02745190_00313"/>
<name>A0A1M4SZT9_9FIRM</name>
<reference evidence="1 2" key="1">
    <citation type="submission" date="2016-11" db="EMBL/GenBank/DDBJ databases">
        <authorList>
            <person name="Jaros S."/>
            <person name="Januszkiewicz K."/>
            <person name="Wedrychowicz H."/>
        </authorList>
    </citation>
    <scope>NUCLEOTIDE SEQUENCE [LARGE SCALE GENOMIC DNA]</scope>
    <source>
        <strain evidence="1 2">DSM 10502</strain>
    </source>
</reference>
<dbReference type="Proteomes" id="UP000184404">
    <property type="component" value="Unassembled WGS sequence"/>
</dbReference>
<evidence type="ECO:0000313" key="1">
    <source>
        <dbReference type="EMBL" id="SHE37731.1"/>
    </source>
</evidence>
<sequence>MNKKAELFNEYVSTLGNDIFSIQETQDDFDTVLFRSSLEVKDGYQVPMIVVLDNTVYSIVRIWAALRSVTAENSTKIADYINQMNRQFKSFKYYVNEDGDLVLDAVVPCDAEHFDAKLMTEIIDSAYAHLQEVYVLIESAVGYEMEAPAPEEE</sequence>
<dbReference type="EMBL" id="FQUG01000002">
    <property type="protein sequence ID" value="SHE37731.1"/>
    <property type="molecule type" value="Genomic_DNA"/>
</dbReference>
<organism evidence="1 2">
    <name type="scientific">Schwartzia succinivorans DSM 10502</name>
    <dbReference type="NCBI Taxonomy" id="1123243"/>
    <lineage>
        <taxon>Bacteria</taxon>
        <taxon>Bacillati</taxon>
        <taxon>Bacillota</taxon>
        <taxon>Negativicutes</taxon>
        <taxon>Selenomonadales</taxon>
        <taxon>Selenomonadaceae</taxon>
        <taxon>Schwartzia</taxon>
    </lineage>
</organism>
<accession>A0A1M4SZT9</accession>
<proteinExistence type="predicted"/>
<protein>
    <submittedName>
        <fullName evidence="1">Putative sensory transduction regulator</fullName>
    </submittedName>
</protein>
<keyword evidence="2" id="KW-1185">Reference proteome</keyword>
<dbReference type="AlphaFoldDB" id="A0A1M4SZT9"/>
<dbReference type="RefSeq" id="WP_072934420.1">
    <property type="nucleotide sequence ID" value="NZ_FQUG01000002.1"/>
</dbReference>